<protein>
    <recommendedName>
        <fullName evidence="2">Coenzyme Q-binding protein COQ10 START domain-containing protein</fullName>
    </recommendedName>
</protein>
<dbReference type="InterPro" id="IPR023393">
    <property type="entry name" value="START-like_dom_sf"/>
</dbReference>
<dbReference type="EMBL" id="UINC01041735">
    <property type="protein sequence ID" value="SVB43421.1"/>
    <property type="molecule type" value="Genomic_DNA"/>
</dbReference>
<evidence type="ECO:0008006" key="2">
    <source>
        <dbReference type="Google" id="ProtNLM"/>
    </source>
</evidence>
<dbReference type="Pfam" id="PF10604">
    <property type="entry name" value="Polyketide_cyc2"/>
    <property type="match status" value="1"/>
</dbReference>
<reference evidence="1" key="1">
    <citation type="submission" date="2018-05" db="EMBL/GenBank/DDBJ databases">
        <authorList>
            <person name="Lanie J.A."/>
            <person name="Ng W.-L."/>
            <person name="Kazmierczak K.M."/>
            <person name="Andrzejewski T.M."/>
            <person name="Davidsen T.M."/>
            <person name="Wayne K.J."/>
            <person name="Tettelin H."/>
            <person name="Glass J.I."/>
            <person name="Rusch D."/>
            <person name="Podicherti R."/>
            <person name="Tsui H.-C.T."/>
            <person name="Winkler M.E."/>
        </authorList>
    </citation>
    <scope>NUCLEOTIDE SEQUENCE</scope>
</reference>
<dbReference type="InterPro" id="IPR019587">
    <property type="entry name" value="Polyketide_cyclase/dehydratase"/>
</dbReference>
<gene>
    <name evidence="1" type="ORF">METZ01_LOCUS196275</name>
</gene>
<proteinExistence type="predicted"/>
<evidence type="ECO:0000313" key="1">
    <source>
        <dbReference type="EMBL" id="SVB43421.1"/>
    </source>
</evidence>
<dbReference type="AlphaFoldDB" id="A0A382E0D0"/>
<name>A0A382E0D0_9ZZZZ</name>
<sequence>MVRIQETITVSAGIQECFDFIADFRNLPKWNPNDERVELLTDPPLRLGSIFKVNTSLNDRKMTLDYEVVEWGSPLRAALATDSKLFSAIDYVNLSANKFGTEVTYTGDFTFKGAMRIVAPILITPKLRKLFSENIENLKGHLGHVDTESS</sequence>
<dbReference type="Gene3D" id="3.30.530.20">
    <property type="match status" value="1"/>
</dbReference>
<organism evidence="1">
    <name type="scientific">marine metagenome</name>
    <dbReference type="NCBI Taxonomy" id="408172"/>
    <lineage>
        <taxon>unclassified sequences</taxon>
        <taxon>metagenomes</taxon>
        <taxon>ecological metagenomes</taxon>
    </lineage>
</organism>
<accession>A0A382E0D0</accession>
<dbReference type="SUPFAM" id="SSF55961">
    <property type="entry name" value="Bet v1-like"/>
    <property type="match status" value="1"/>
</dbReference>